<accession>X6NEE6</accession>
<protein>
    <submittedName>
        <fullName evidence="1">Uncharacterized protein</fullName>
    </submittedName>
</protein>
<dbReference type="AlphaFoldDB" id="X6NEE6"/>
<dbReference type="GO" id="GO:0005634">
    <property type="term" value="C:nucleus"/>
    <property type="evidence" value="ECO:0007669"/>
    <property type="project" value="TreeGrafter"/>
</dbReference>
<organism evidence="1 2">
    <name type="scientific">Reticulomyxa filosa</name>
    <dbReference type="NCBI Taxonomy" id="46433"/>
    <lineage>
        <taxon>Eukaryota</taxon>
        <taxon>Sar</taxon>
        <taxon>Rhizaria</taxon>
        <taxon>Retaria</taxon>
        <taxon>Foraminifera</taxon>
        <taxon>Monothalamids</taxon>
        <taxon>Reticulomyxidae</taxon>
        <taxon>Reticulomyxa</taxon>
    </lineage>
</organism>
<proteinExistence type="predicted"/>
<evidence type="ECO:0000313" key="1">
    <source>
        <dbReference type="EMBL" id="ETO24336.1"/>
    </source>
</evidence>
<feature type="non-terminal residue" evidence="1">
    <location>
        <position position="393"/>
    </location>
</feature>
<gene>
    <name evidence="1" type="ORF">RFI_12823</name>
</gene>
<reference evidence="1 2" key="1">
    <citation type="journal article" date="2013" name="Curr. Biol.">
        <title>The Genome of the Foraminiferan Reticulomyxa filosa.</title>
        <authorList>
            <person name="Glockner G."/>
            <person name="Hulsmann N."/>
            <person name="Schleicher M."/>
            <person name="Noegel A.A."/>
            <person name="Eichinger L."/>
            <person name="Gallinger C."/>
            <person name="Pawlowski J."/>
            <person name="Sierra R."/>
            <person name="Euteneuer U."/>
            <person name="Pillet L."/>
            <person name="Moustafa A."/>
            <person name="Platzer M."/>
            <person name="Groth M."/>
            <person name="Szafranski K."/>
            <person name="Schliwa M."/>
        </authorList>
    </citation>
    <scope>NUCLEOTIDE SEQUENCE [LARGE SCALE GENOMIC DNA]</scope>
</reference>
<evidence type="ECO:0000313" key="2">
    <source>
        <dbReference type="Proteomes" id="UP000023152"/>
    </source>
</evidence>
<keyword evidence="2" id="KW-1185">Reference proteome</keyword>
<dbReference type="PANTHER" id="PTHR45943:SF2">
    <property type="entry name" value="RING-TYPE DOMAIN-CONTAINING PROTEIN"/>
    <property type="match status" value="1"/>
</dbReference>
<sequence length="393" mass="45950">MKKKLEWGWLTPFISFEFATCPLCKEPIQHASLLNKCEEIRLLENTVRQMALQRLRYEERQRDFDVVDPKGTFYNDEIGYAANMYVFFQCFECKKPYFGGAKECRAQGDEEDNVDAKELKCNKCQHIESVDECKDHGADYLAYKCRYCCKMSVFHCWSKVHFCRECHEPGVWDKLCAYSTGKNKKAYIEYNQCEGIKKALTDLMKNPSWNTWTVEEQEKKAYEIRADADVCPLHVKHPPNGFEFGLGCTLCADKKTALENLKNRQKVEQELRERVRELMKDFISQLPSPIKFVHQEPMDEGGILYFFGTYGRSKPYHNPVTLGMAVVHSSQMMPDSESCDAFVGRKLVRCVTKPGPSCWFSIDFVDKYVRPTHYTLRHYVSWDTECLRNWVIE</sequence>
<comment type="caution">
    <text evidence="1">The sequence shown here is derived from an EMBL/GenBank/DDBJ whole genome shotgun (WGS) entry which is preliminary data.</text>
</comment>
<dbReference type="GO" id="GO:0061630">
    <property type="term" value="F:ubiquitin protein ligase activity"/>
    <property type="evidence" value="ECO:0007669"/>
    <property type="project" value="TreeGrafter"/>
</dbReference>
<dbReference type="OrthoDB" id="5807770at2759"/>
<dbReference type="EMBL" id="ASPP01009291">
    <property type="protein sequence ID" value="ETO24336.1"/>
    <property type="molecule type" value="Genomic_DNA"/>
</dbReference>
<dbReference type="PANTHER" id="PTHR45943">
    <property type="entry name" value="E3 UBIQUITIN-PROTEIN LIGASE MYCBP2"/>
    <property type="match status" value="1"/>
</dbReference>
<dbReference type="GO" id="GO:0005886">
    <property type="term" value="C:plasma membrane"/>
    <property type="evidence" value="ECO:0007669"/>
    <property type="project" value="TreeGrafter"/>
</dbReference>
<dbReference type="Proteomes" id="UP000023152">
    <property type="component" value="Unassembled WGS sequence"/>
</dbReference>
<name>X6NEE6_RETFI</name>